<name>A0ABS9QAX5_9HYPH</name>
<organism evidence="2 3">
    <name type="scientific">Mesorhizobium retamae</name>
    <dbReference type="NCBI Taxonomy" id="2912854"/>
    <lineage>
        <taxon>Bacteria</taxon>
        <taxon>Pseudomonadati</taxon>
        <taxon>Pseudomonadota</taxon>
        <taxon>Alphaproteobacteria</taxon>
        <taxon>Hyphomicrobiales</taxon>
        <taxon>Phyllobacteriaceae</taxon>
        <taxon>Mesorhizobium</taxon>
    </lineage>
</organism>
<evidence type="ECO:0000256" key="1">
    <source>
        <dbReference type="SAM" id="Phobius"/>
    </source>
</evidence>
<dbReference type="EMBL" id="JAKREW010000003">
    <property type="protein sequence ID" value="MCG7504574.1"/>
    <property type="molecule type" value="Genomic_DNA"/>
</dbReference>
<feature type="transmembrane region" description="Helical" evidence="1">
    <location>
        <begin position="58"/>
        <end position="78"/>
    </location>
</feature>
<feature type="transmembrane region" description="Helical" evidence="1">
    <location>
        <begin position="121"/>
        <end position="137"/>
    </location>
</feature>
<accession>A0ABS9QAX5</accession>
<sequence>MGSLASLLVSFVTGEAGTIAKQVRGAAIAYGLALLGALVGMCFLVLAAYLWAARRFGSIEAALGFGIGFVVLAGVIVTSYRLMEKKRARRRARRRKSDFSALALAAGVAALPELLRSKRGLGALLGPLAALFAFAVYRENFPPKPEDPAGGSGDSKPD</sequence>
<evidence type="ECO:0008006" key="4">
    <source>
        <dbReference type="Google" id="ProtNLM"/>
    </source>
</evidence>
<reference evidence="2 3" key="1">
    <citation type="submission" date="2022-02" db="EMBL/GenBank/DDBJ databases">
        <title>Draft genome sequence of Mezorhizobium retamae strain IRAMC:0171 isolated from Retama raetam nodules.</title>
        <authorList>
            <person name="Bengaied R."/>
            <person name="Sbissi I."/>
            <person name="Huber K."/>
            <person name="Ghodbane F."/>
            <person name="Nouioui I."/>
            <person name="Tarhouni M."/>
            <person name="Gtari M."/>
        </authorList>
    </citation>
    <scope>NUCLEOTIDE SEQUENCE [LARGE SCALE GENOMIC DNA]</scope>
    <source>
        <strain evidence="2 3">IRAMC:0171</strain>
    </source>
</reference>
<gene>
    <name evidence="2" type="ORF">L4923_06015</name>
</gene>
<protein>
    <recommendedName>
        <fullName evidence="4">Phage holin family protein</fullName>
    </recommendedName>
</protein>
<evidence type="ECO:0000313" key="3">
    <source>
        <dbReference type="Proteomes" id="UP001201701"/>
    </source>
</evidence>
<keyword evidence="1" id="KW-1133">Transmembrane helix</keyword>
<proteinExistence type="predicted"/>
<keyword evidence="1" id="KW-0812">Transmembrane</keyword>
<keyword evidence="3" id="KW-1185">Reference proteome</keyword>
<dbReference type="Proteomes" id="UP001201701">
    <property type="component" value="Unassembled WGS sequence"/>
</dbReference>
<evidence type="ECO:0000313" key="2">
    <source>
        <dbReference type="EMBL" id="MCG7504574.1"/>
    </source>
</evidence>
<keyword evidence="1" id="KW-0472">Membrane</keyword>
<comment type="caution">
    <text evidence="2">The sequence shown here is derived from an EMBL/GenBank/DDBJ whole genome shotgun (WGS) entry which is preliminary data.</text>
</comment>
<feature type="transmembrane region" description="Helical" evidence="1">
    <location>
        <begin position="27"/>
        <end position="52"/>
    </location>
</feature>
<dbReference type="RefSeq" id="WP_239362771.1">
    <property type="nucleotide sequence ID" value="NZ_JAKREW010000003.1"/>
</dbReference>